<sequence length="160" mass="18061">MLRRRNQGQSPCSACKVLRKGCQGNCELAECFPISRLDAYKQAHALFGSAHIKKIVKAVCPEKMKEAAESVLLEAEFWKRSPREGCLGVILDLYEKIIFYERTLVLANRLLRKYRLFVDVWIMPIGDGDSPSEQEEFSNDFDLNVTPDCSTVSGNPASEN</sequence>
<protein>
    <submittedName>
        <fullName evidence="1">Uncharacterized protein</fullName>
    </submittedName>
</protein>
<dbReference type="Proteomes" id="UP001057402">
    <property type="component" value="Chromosome 3"/>
</dbReference>
<gene>
    <name evidence="1" type="ORF">MLD38_005821</name>
</gene>
<proteinExistence type="predicted"/>
<name>A0ACB9RKW3_9MYRT</name>
<dbReference type="EMBL" id="CM042882">
    <property type="protein sequence ID" value="KAI4379540.1"/>
    <property type="molecule type" value="Genomic_DNA"/>
</dbReference>
<comment type="caution">
    <text evidence="1">The sequence shown here is derived from an EMBL/GenBank/DDBJ whole genome shotgun (WGS) entry which is preliminary data.</text>
</comment>
<evidence type="ECO:0000313" key="1">
    <source>
        <dbReference type="EMBL" id="KAI4379540.1"/>
    </source>
</evidence>
<accession>A0ACB9RKW3</accession>
<organism evidence="1 2">
    <name type="scientific">Melastoma candidum</name>
    <dbReference type="NCBI Taxonomy" id="119954"/>
    <lineage>
        <taxon>Eukaryota</taxon>
        <taxon>Viridiplantae</taxon>
        <taxon>Streptophyta</taxon>
        <taxon>Embryophyta</taxon>
        <taxon>Tracheophyta</taxon>
        <taxon>Spermatophyta</taxon>
        <taxon>Magnoliopsida</taxon>
        <taxon>eudicotyledons</taxon>
        <taxon>Gunneridae</taxon>
        <taxon>Pentapetalae</taxon>
        <taxon>rosids</taxon>
        <taxon>malvids</taxon>
        <taxon>Myrtales</taxon>
        <taxon>Melastomataceae</taxon>
        <taxon>Melastomatoideae</taxon>
        <taxon>Melastomateae</taxon>
        <taxon>Melastoma</taxon>
    </lineage>
</organism>
<evidence type="ECO:0000313" key="2">
    <source>
        <dbReference type="Proteomes" id="UP001057402"/>
    </source>
</evidence>
<keyword evidence="2" id="KW-1185">Reference proteome</keyword>
<reference evidence="2" key="1">
    <citation type="journal article" date="2023" name="Front. Plant Sci.">
        <title>Chromosomal-level genome assembly of Melastoma candidum provides insights into trichome evolution.</title>
        <authorList>
            <person name="Zhong Y."/>
            <person name="Wu W."/>
            <person name="Sun C."/>
            <person name="Zou P."/>
            <person name="Liu Y."/>
            <person name="Dai S."/>
            <person name="Zhou R."/>
        </authorList>
    </citation>
    <scope>NUCLEOTIDE SEQUENCE [LARGE SCALE GENOMIC DNA]</scope>
</reference>